<dbReference type="AlphaFoldDB" id="A0A5A7UEH2"/>
<dbReference type="Proteomes" id="UP000321947">
    <property type="component" value="Unassembled WGS sequence"/>
</dbReference>
<organism evidence="2 4">
    <name type="scientific">Cucumis melo var. makuwa</name>
    <name type="common">Oriental melon</name>
    <dbReference type="NCBI Taxonomy" id="1194695"/>
    <lineage>
        <taxon>Eukaryota</taxon>
        <taxon>Viridiplantae</taxon>
        <taxon>Streptophyta</taxon>
        <taxon>Embryophyta</taxon>
        <taxon>Tracheophyta</taxon>
        <taxon>Spermatophyta</taxon>
        <taxon>Magnoliopsida</taxon>
        <taxon>eudicotyledons</taxon>
        <taxon>Gunneridae</taxon>
        <taxon>Pentapetalae</taxon>
        <taxon>rosids</taxon>
        <taxon>fabids</taxon>
        <taxon>Cucurbitales</taxon>
        <taxon>Cucurbitaceae</taxon>
        <taxon>Benincaseae</taxon>
        <taxon>Cucumis</taxon>
    </lineage>
</organism>
<sequence length="95" mass="11498">MSRRRRNLEAPIDSWYQFKEFMRKRFVPNHFKRDMAENLQASRQCSKSVEDYYKKMDTLMDQLDLDKKIEILVARFTNGLNKEISDKVDLQPYST</sequence>
<comment type="caution">
    <text evidence="2">The sequence shown here is derived from an EMBL/GenBank/DDBJ whole genome shotgun (WGS) entry which is preliminary data.</text>
</comment>
<gene>
    <name evidence="3" type="ORF">E5676_scaffold565G00240</name>
    <name evidence="2" type="ORF">E6C27_scaffold578G00930</name>
</gene>
<dbReference type="PANTHER" id="PTHR35046:SF26">
    <property type="entry name" value="RNA-DIRECTED DNA POLYMERASE"/>
    <property type="match status" value="1"/>
</dbReference>
<evidence type="ECO:0000313" key="3">
    <source>
        <dbReference type="EMBL" id="TYJ98091.1"/>
    </source>
</evidence>
<dbReference type="PANTHER" id="PTHR35046">
    <property type="entry name" value="ZINC KNUCKLE (CCHC-TYPE) FAMILY PROTEIN"/>
    <property type="match status" value="1"/>
</dbReference>
<dbReference type="OrthoDB" id="1731207at2759"/>
<evidence type="ECO:0000313" key="2">
    <source>
        <dbReference type="EMBL" id="KAA0052105.1"/>
    </source>
</evidence>
<evidence type="ECO:0000313" key="5">
    <source>
        <dbReference type="Proteomes" id="UP000321947"/>
    </source>
</evidence>
<dbReference type="Proteomes" id="UP000321393">
    <property type="component" value="Unassembled WGS sequence"/>
</dbReference>
<dbReference type="InterPro" id="IPR005162">
    <property type="entry name" value="Retrotrans_gag_dom"/>
</dbReference>
<accession>A0A5A7UEH2</accession>
<evidence type="ECO:0000313" key="4">
    <source>
        <dbReference type="Proteomes" id="UP000321393"/>
    </source>
</evidence>
<dbReference type="Pfam" id="PF03732">
    <property type="entry name" value="Retrotrans_gag"/>
    <property type="match status" value="1"/>
</dbReference>
<feature type="domain" description="Retrotransposon gag" evidence="1">
    <location>
        <begin position="5"/>
        <end position="81"/>
    </location>
</feature>
<reference evidence="4 5" key="1">
    <citation type="submission" date="2019-08" db="EMBL/GenBank/DDBJ databases">
        <title>Draft genome sequences of two oriental melons (Cucumis melo L. var makuwa).</title>
        <authorList>
            <person name="Kwon S.-Y."/>
        </authorList>
    </citation>
    <scope>NUCLEOTIDE SEQUENCE [LARGE SCALE GENOMIC DNA]</scope>
    <source>
        <strain evidence="5">cv. Chang Bougi</strain>
        <strain evidence="4">cv. SW 3</strain>
        <tissue evidence="2">Leaf</tissue>
    </source>
</reference>
<protein>
    <recommendedName>
        <fullName evidence="1">Retrotransposon gag domain-containing protein</fullName>
    </recommendedName>
</protein>
<name>A0A5A7UEH2_CUCMM</name>
<proteinExistence type="predicted"/>
<evidence type="ECO:0000259" key="1">
    <source>
        <dbReference type="Pfam" id="PF03732"/>
    </source>
</evidence>
<dbReference type="EMBL" id="SSTD01018342">
    <property type="protein sequence ID" value="TYJ98091.1"/>
    <property type="molecule type" value="Genomic_DNA"/>
</dbReference>
<dbReference type="EMBL" id="SSTE01011117">
    <property type="protein sequence ID" value="KAA0052105.1"/>
    <property type="molecule type" value="Genomic_DNA"/>
</dbReference>